<dbReference type="Proteomes" id="UP000018209">
    <property type="component" value="Unassembled WGS sequence"/>
</dbReference>
<evidence type="ECO:0000313" key="1">
    <source>
        <dbReference type="EMBL" id="GAD27788.1"/>
    </source>
</evidence>
<proteinExistence type="predicted"/>
<keyword evidence="2" id="KW-1185">Reference proteome</keyword>
<evidence type="ECO:0008006" key="3">
    <source>
        <dbReference type="Google" id="ProtNLM"/>
    </source>
</evidence>
<dbReference type="EMBL" id="BASM01000035">
    <property type="protein sequence ID" value="GAD27788.1"/>
    <property type="molecule type" value="Genomic_DNA"/>
</dbReference>
<name>A0ABQ0J006_GLUTH</name>
<protein>
    <recommendedName>
        <fullName evidence="3">Transposase</fullName>
    </recommendedName>
</protein>
<comment type="caution">
    <text evidence="1">The sequence shown here is derived from an EMBL/GenBank/DDBJ whole genome shotgun (WGS) entry which is preliminary data.</text>
</comment>
<sequence>MELSALKPQDMLADQGYDSDCFRQYLLLHGILPVIPSHKGRSTP</sequence>
<evidence type="ECO:0000313" key="2">
    <source>
        <dbReference type="Proteomes" id="UP000018209"/>
    </source>
</evidence>
<reference evidence="1 2" key="1">
    <citation type="submission" date="2013-08" db="EMBL/GenBank/DDBJ databases">
        <title>Gluconobacter thailandicus NBRC 3257 whole genome sequence.</title>
        <authorList>
            <person name="Matsutani M."/>
            <person name="Yakushi T."/>
            <person name="Matsushita K."/>
        </authorList>
    </citation>
    <scope>NUCLEOTIDE SEQUENCE [LARGE SCALE GENOMIC DNA]</scope>
    <source>
        <strain evidence="1 2">NBRC 3257</strain>
    </source>
</reference>
<accession>A0ABQ0J006</accession>
<gene>
    <name evidence="1" type="ORF">NBRC3257_2787</name>
</gene>
<organism evidence="1 2">
    <name type="scientific">Gluconobacter thailandicus NBRC 3257</name>
    <dbReference type="NCBI Taxonomy" id="1381097"/>
    <lineage>
        <taxon>Bacteria</taxon>
        <taxon>Pseudomonadati</taxon>
        <taxon>Pseudomonadota</taxon>
        <taxon>Alphaproteobacteria</taxon>
        <taxon>Acetobacterales</taxon>
        <taxon>Acetobacteraceae</taxon>
        <taxon>Gluconobacter</taxon>
    </lineage>
</organism>